<organism evidence="1 2">
    <name type="scientific">Sphaerulina musiva (strain SO2202)</name>
    <name type="common">Poplar stem canker fungus</name>
    <name type="synonym">Septoria musiva</name>
    <dbReference type="NCBI Taxonomy" id="692275"/>
    <lineage>
        <taxon>Eukaryota</taxon>
        <taxon>Fungi</taxon>
        <taxon>Dikarya</taxon>
        <taxon>Ascomycota</taxon>
        <taxon>Pezizomycotina</taxon>
        <taxon>Dothideomycetes</taxon>
        <taxon>Dothideomycetidae</taxon>
        <taxon>Mycosphaerellales</taxon>
        <taxon>Mycosphaerellaceae</taxon>
        <taxon>Sphaerulina</taxon>
    </lineage>
</organism>
<evidence type="ECO:0000313" key="2">
    <source>
        <dbReference type="Proteomes" id="UP000016931"/>
    </source>
</evidence>
<reference evidence="1 2" key="1">
    <citation type="journal article" date="2012" name="PLoS Pathog.">
        <title>Diverse lifestyles and strategies of plant pathogenesis encoded in the genomes of eighteen Dothideomycetes fungi.</title>
        <authorList>
            <person name="Ohm R.A."/>
            <person name="Feau N."/>
            <person name="Henrissat B."/>
            <person name="Schoch C.L."/>
            <person name="Horwitz B.A."/>
            <person name="Barry K.W."/>
            <person name="Condon B.J."/>
            <person name="Copeland A.C."/>
            <person name="Dhillon B."/>
            <person name="Glaser F."/>
            <person name="Hesse C.N."/>
            <person name="Kosti I."/>
            <person name="LaButti K."/>
            <person name="Lindquist E.A."/>
            <person name="Lucas S."/>
            <person name="Salamov A.A."/>
            <person name="Bradshaw R.E."/>
            <person name="Ciuffetti L."/>
            <person name="Hamelin R.C."/>
            <person name="Kema G.H.J."/>
            <person name="Lawrence C."/>
            <person name="Scott J.A."/>
            <person name="Spatafora J.W."/>
            <person name="Turgeon B.G."/>
            <person name="de Wit P.J.G.M."/>
            <person name="Zhong S."/>
            <person name="Goodwin S.B."/>
            <person name="Grigoriev I.V."/>
        </authorList>
    </citation>
    <scope>NUCLEOTIDE SEQUENCE [LARGE SCALE GENOMIC DNA]</scope>
    <source>
        <strain evidence="1 2">SO2202</strain>
    </source>
</reference>
<dbReference type="HOGENOM" id="CLU_1741725_0_0_1"/>
<dbReference type="EMBL" id="KB456265">
    <property type="protein sequence ID" value="EMF11991.1"/>
    <property type="molecule type" value="Genomic_DNA"/>
</dbReference>
<dbReference type="AlphaFoldDB" id="N1QLB2"/>
<dbReference type="Proteomes" id="UP000016931">
    <property type="component" value="Unassembled WGS sequence"/>
</dbReference>
<dbReference type="InterPro" id="IPR046670">
    <property type="entry name" value="DUF6540"/>
</dbReference>
<dbReference type="GeneID" id="27898524"/>
<evidence type="ECO:0000313" key="1">
    <source>
        <dbReference type="EMBL" id="EMF11991.1"/>
    </source>
</evidence>
<accession>N1QLB2</accession>
<gene>
    <name evidence="1" type="ORF">SEPMUDRAFT_117942</name>
</gene>
<sequence length="150" mass="17198">MPKFYEVSAAEVQGTRYLGTLLCVATEPNQRPGRCFHLKEGSSRVMEFESKSYAVPKWSLRTLNCVLMGTVRISEMARFKKVCQSVKAPDGQPQDGRMWEQWLENVNNALEGEWCGYQWRTASHQHQRLSGRALPTESVMIMSGMERMSF</sequence>
<dbReference type="Pfam" id="PF20174">
    <property type="entry name" value="DUF6540"/>
    <property type="match status" value="1"/>
</dbReference>
<dbReference type="RefSeq" id="XP_016760112.1">
    <property type="nucleotide sequence ID" value="XM_016901387.1"/>
</dbReference>
<proteinExistence type="predicted"/>
<protein>
    <submittedName>
        <fullName evidence="1">Uncharacterized protein</fullName>
    </submittedName>
</protein>
<name>N1QLB2_SPHMS</name>
<keyword evidence="2" id="KW-1185">Reference proteome</keyword>